<dbReference type="eggNOG" id="COG4114">
    <property type="taxonomic scope" value="Bacteria"/>
</dbReference>
<evidence type="ECO:0000259" key="1">
    <source>
        <dbReference type="Pfam" id="PF06276"/>
    </source>
</evidence>
<evidence type="ECO:0000313" key="3">
    <source>
        <dbReference type="Proteomes" id="UP000030403"/>
    </source>
</evidence>
<dbReference type="AlphaFoldDB" id="A0A0A5FTJ1"/>
<reference evidence="2 3" key="1">
    <citation type="submission" date="2013-08" db="EMBL/GenBank/DDBJ databases">
        <authorList>
            <person name="Huang J."/>
            <person name="Wang G."/>
        </authorList>
    </citation>
    <scope>NUCLEOTIDE SEQUENCE [LARGE SCALE GENOMIC DNA]</scope>
    <source>
        <strain evidence="2 3">BH030004</strain>
    </source>
</reference>
<evidence type="ECO:0000313" key="2">
    <source>
        <dbReference type="EMBL" id="KGX83229.1"/>
    </source>
</evidence>
<proteinExistence type="predicted"/>
<dbReference type="Proteomes" id="UP000030403">
    <property type="component" value="Unassembled WGS sequence"/>
</dbReference>
<gene>
    <name evidence="2" type="ORF">N783_20350</name>
</gene>
<sequence length="251" mass="29738">MTTLRQEEVQLLSEHFKYYNPKADDHETPLDIVYGEELFTKEGLQTLLDKLHVYWTSEDKLATASMFTKRIGIYMVTTYLVPMTLFSKMPGLDSEGIKMIRLDENSLWFPKWKNDNALNSVQGDQDREEWVKEQVTLLIQEMILPLFQNVHHITKLPMTTMWENLAIYIYWFYEQYYSKIANDEIQTQAQEDFKVIKDDLSGDIFQSKRNPLAQLQYQPCQPDGAHMRKLCCLTYRMNDDSKYCRTCPNRP</sequence>
<dbReference type="InterPro" id="IPR022770">
    <property type="entry name" value="IucA/IucC-like_C"/>
</dbReference>
<organism evidence="2 3">
    <name type="scientific">Pontibacillus marinus BH030004 = DSM 16465</name>
    <dbReference type="NCBI Taxonomy" id="1385511"/>
    <lineage>
        <taxon>Bacteria</taxon>
        <taxon>Bacillati</taxon>
        <taxon>Bacillota</taxon>
        <taxon>Bacilli</taxon>
        <taxon>Bacillales</taxon>
        <taxon>Bacillaceae</taxon>
        <taxon>Pontibacillus</taxon>
    </lineage>
</organism>
<protein>
    <recommendedName>
        <fullName evidence="1">Aerobactin siderophore biosynthesis IucA/IucC-like C-terminal domain-containing protein</fullName>
    </recommendedName>
</protein>
<name>A0A0A5FTJ1_9BACI</name>
<dbReference type="RefSeq" id="WP_027448881.1">
    <property type="nucleotide sequence ID" value="NZ_AVPF01000132.1"/>
</dbReference>
<dbReference type="EMBL" id="AVPF01000132">
    <property type="protein sequence ID" value="KGX83229.1"/>
    <property type="molecule type" value="Genomic_DNA"/>
</dbReference>
<feature type="domain" description="Aerobactin siderophore biosynthesis IucA/IucC-like C-terminal" evidence="1">
    <location>
        <begin position="126"/>
        <end position="216"/>
    </location>
</feature>
<dbReference type="Pfam" id="PF06276">
    <property type="entry name" value="FhuF"/>
    <property type="match status" value="1"/>
</dbReference>
<comment type="caution">
    <text evidence="2">The sequence shown here is derived from an EMBL/GenBank/DDBJ whole genome shotgun (WGS) entry which is preliminary data.</text>
</comment>
<dbReference type="STRING" id="1385511.GCA_000425225_03646"/>
<keyword evidence="3" id="KW-1185">Reference proteome</keyword>
<dbReference type="GO" id="GO:0003824">
    <property type="term" value="F:catalytic activity"/>
    <property type="evidence" value="ECO:0007669"/>
    <property type="project" value="UniProtKB-ARBA"/>
</dbReference>
<accession>A0A0A5FTJ1</accession>